<keyword evidence="3 5" id="KW-0067">ATP-binding</keyword>
<dbReference type="SUPFAM" id="SSF55931">
    <property type="entry name" value="Glutamine synthetase/guanido kinase"/>
    <property type="match status" value="1"/>
</dbReference>
<dbReference type="InterPro" id="IPR011793">
    <property type="entry name" value="YbdK"/>
</dbReference>
<dbReference type="InterPro" id="IPR014746">
    <property type="entry name" value="Gln_synth/guanido_kin_cat_dom"/>
</dbReference>
<dbReference type="EC" id="6.3.2.2" evidence="5"/>
<comment type="catalytic activity">
    <reaction evidence="4 5">
        <text>L-cysteine + L-glutamate + ATP = gamma-L-glutamyl-L-cysteine + ADP + phosphate + H(+)</text>
        <dbReference type="Rhea" id="RHEA:13285"/>
        <dbReference type="ChEBI" id="CHEBI:15378"/>
        <dbReference type="ChEBI" id="CHEBI:29985"/>
        <dbReference type="ChEBI" id="CHEBI:30616"/>
        <dbReference type="ChEBI" id="CHEBI:35235"/>
        <dbReference type="ChEBI" id="CHEBI:43474"/>
        <dbReference type="ChEBI" id="CHEBI:58173"/>
        <dbReference type="ChEBI" id="CHEBI:456216"/>
        <dbReference type="EC" id="6.3.2.2"/>
    </reaction>
</comment>
<dbReference type="Gene3D" id="3.30.590.20">
    <property type="match status" value="1"/>
</dbReference>
<dbReference type="AlphaFoldDB" id="A0A3B0G0C2"/>
<comment type="similarity">
    <text evidence="5">Belongs to the glutamate--cysteine ligase type 2 family. YbdK subfamily.</text>
</comment>
<keyword evidence="1 5" id="KW-0436">Ligase</keyword>
<organism evidence="6 7">
    <name type="scientific">Pseudarthrobacter phenanthrenivorans</name>
    <name type="common">Arthrobacter phenanthrenivorans</name>
    <dbReference type="NCBI Taxonomy" id="361575"/>
    <lineage>
        <taxon>Bacteria</taxon>
        <taxon>Bacillati</taxon>
        <taxon>Actinomycetota</taxon>
        <taxon>Actinomycetes</taxon>
        <taxon>Micrococcales</taxon>
        <taxon>Micrococcaceae</taxon>
        <taxon>Pseudarthrobacter</taxon>
    </lineage>
</organism>
<evidence type="ECO:0000256" key="4">
    <source>
        <dbReference type="ARBA" id="ARBA00048819"/>
    </source>
</evidence>
<name>A0A3B0G0C2_PSEPS</name>
<evidence type="ECO:0000256" key="5">
    <source>
        <dbReference type="HAMAP-Rule" id="MF_01609"/>
    </source>
</evidence>
<dbReference type="GO" id="GO:0005524">
    <property type="term" value="F:ATP binding"/>
    <property type="evidence" value="ECO:0007669"/>
    <property type="project" value="UniProtKB-KW"/>
</dbReference>
<dbReference type="PANTHER" id="PTHR36510">
    <property type="entry name" value="GLUTAMATE--CYSTEINE LIGASE 2-RELATED"/>
    <property type="match status" value="1"/>
</dbReference>
<dbReference type="NCBIfam" id="NF010041">
    <property type="entry name" value="PRK13517.1-1"/>
    <property type="match status" value="1"/>
</dbReference>
<dbReference type="InterPro" id="IPR050141">
    <property type="entry name" value="GCL_type2/YbdK_subfam"/>
</dbReference>
<dbReference type="HAMAP" id="MF_01609">
    <property type="entry name" value="Glu_cys_ligase_2"/>
    <property type="match status" value="1"/>
</dbReference>
<evidence type="ECO:0000313" key="6">
    <source>
        <dbReference type="EMBL" id="RKO25388.1"/>
    </source>
</evidence>
<evidence type="ECO:0000313" key="7">
    <source>
        <dbReference type="Proteomes" id="UP000273159"/>
    </source>
</evidence>
<sequence>MREIAGTCGFTMIRRVGVEEEFLIVDNASGHAVALGEVLDRLSDDDGLSSEMKQEQIEACTLPRISLEELAQDIIARRVSADSAARAVGARSVALATSPFPVQSTAAPGTRIEQMMQKFGVTAVEQLTCGCHVHVEVESDEEGVAILDRIRIWLPVLMALTSNSPFSNGVDTGYASFRSQAWNRWPTAGPSDIFGSAHRYHTHIQEMLSSGVPLDLAQIYLDARLSHHHPTVEIRVADVCLFADDAVLLAALVRGLAETAARQWRAGVPPVAVPTVQLRLASWQAGRYGIGGDLVDPLACRPRPAFEVVMSLLDHLQPVLKEQGELSTVEFLLFQLLARGTGADRQRAAFAQGGGLSSVITDAVHASSLPTTLQRDAADASLLGSQQEL</sequence>
<evidence type="ECO:0000256" key="3">
    <source>
        <dbReference type="ARBA" id="ARBA00022840"/>
    </source>
</evidence>
<keyword evidence="2 5" id="KW-0547">Nucleotide-binding</keyword>
<protein>
    <recommendedName>
        <fullName evidence="5">Putative glutamate--cysteine ligase 2</fullName>
        <ecNumber evidence="5">6.3.2.2</ecNumber>
    </recommendedName>
    <alternativeName>
        <fullName evidence="5">Gamma-glutamylcysteine synthetase 2</fullName>
        <shortName evidence="5">GCS 2</shortName>
        <shortName evidence="5">Gamma-GCS 2</shortName>
    </alternativeName>
</protein>
<reference evidence="6 7" key="1">
    <citation type="submission" date="2018-10" db="EMBL/GenBank/DDBJ databases">
        <title>Genome-guide identification and characterization of bacteria that degrade polycyclic aromatic hydrocarbons and resist hexavalent chromium simultaneously.</title>
        <authorList>
            <person name="Feng H."/>
        </authorList>
    </citation>
    <scope>NUCLEOTIDE SEQUENCE [LARGE SCALE GENOMIC DNA]</scope>
    <source>
        <strain evidence="6 7">J015</strain>
    </source>
</reference>
<evidence type="ECO:0000256" key="1">
    <source>
        <dbReference type="ARBA" id="ARBA00022598"/>
    </source>
</evidence>
<dbReference type="Proteomes" id="UP000273159">
    <property type="component" value="Unassembled WGS sequence"/>
</dbReference>
<accession>A0A3B0G0C2</accession>
<proteinExistence type="inferred from homology"/>
<dbReference type="GO" id="GO:0004357">
    <property type="term" value="F:glutamate-cysteine ligase activity"/>
    <property type="evidence" value="ECO:0007669"/>
    <property type="project" value="UniProtKB-EC"/>
</dbReference>
<reference evidence="7" key="2">
    <citation type="submission" date="2018-10" db="EMBL/GenBank/DDBJ databases">
        <authorList>
            <person name="Wang Y."/>
            <person name="Wang J."/>
            <person name="Yang X."/>
            <person name="Wang Z."/>
            <person name="Huang Y."/>
        </authorList>
    </citation>
    <scope>NUCLEOTIDE SEQUENCE [LARGE SCALE GENOMIC DNA]</scope>
    <source>
        <strain evidence="7">J015</strain>
    </source>
</reference>
<dbReference type="InterPro" id="IPR006336">
    <property type="entry name" value="GCS2"/>
</dbReference>
<dbReference type="PANTHER" id="PTHR36510:SF1">
    <property type="entry name" value="GLUTAMATE--CYSTEINE LIGASE 2-RELATED"/>
    <property type="match status" value="1"/>
</dbReference>
<dbReference type="EMBL" id="RBNH01000004">
    <property type="protein sequence ID" value="RKO25388.1"/>
    <property type="molecule type" value="Genomic_DNA"/>
</dbReference>
<evidence type="ECO:0000256" key="2">
    <source>
        <dbReference type="ARBA" id="ARBA00022741"/>
    </source>
</evidence>
<gene>
    <name evidence="6" type="ORF">D7Z96_06160</name>
</gene>
<dbReference type="NCBIfam" id="TIGR02050">
    <property type="entry name" value="gshA_cyan_rel"/>
    <property type="match status" value="1"/>
</dbReference>
<dbReference type="GO" id="GO:0042398">
    <property type="term" value="P:modified amino acid biosynthetic process"/>
    <property type="evidence" value="ECO:0007669"/>
    <property type="project" value="InterPro"/>
</dbReference>
<dbReference type="Pfam" id="PF04107">
    <property type="entry name" value="GCS2"/>
    <property type="match status" value="1"/>
</dbReference>
<comment type="function">
    <text evidence="5">ATP-dependent carboxylate-amine ligase which exhibits weak glutamate--cysteine ligase activity.</text>
</comment>
<comment type="caution">
    <text evidence="6">The sequence shown here is derived from an EMBL/GenBank/DDBJ whole genome shotgun (WGS) entry which is preliminary data.</text>
</comment>